<gene>
    <name evidence="2" type="ORF">DH2020_031252</name>
</gene>
<feature type="region of interest" description="Disordered" evidence="1">
    <location>
        <begin position="52"/>
        <end position="83"/>
    </location>
</feature>
<keyword evidence="3" id="KW-1185">Reference proteome</keyword>
<evidence type="ECO:0000256" key="1">
    <source>
        <dbReference type="SAM" id="MobiDB-lite"/>
    </source>
</evidence>
<proteinExistence type="predicted"/>
<feature type="region of interest" description="Disordered" evidence="1">
    <location>
        <begin position="193"/>
        <end position="214"/>
    </location>
</feature>
<dbReference type="EMBL" id="JABTTQ020001121">
    <property type="protein sequence ID" value="KAK6135025.1"/>
    <property type="molecule type" value="Genomic_DNA"/>
</dbReference>
<dbReference type="PANTHER" id="PTHR33924">
    <property type="entry name" value="CATION-TRANSPORTING ATPASE"/>
    <property type="match status" value="1"/>
</dbReference>
<accession>A0ABR0VML6</accession>
<feature type="compositionally biased region" description="Polar residues" evidence="1">
    <location>
        <begin position="55"/>
        <end position="65"/>
    </location>
</feature>
<feature type="compositionally biased region" description="Basic and acidic residues" evidence="1">
    <location>
        <begin position="193"/>
        <end position="207"/>
    </location>
</feature>
<reference evidence="2 3" key="1">
    <citation type="journal article" date="2021" name="Comput. Struct. Biotechnol. J.">
        <title>De novo genome assembly of the potent medicinal plant Rehmannia glutinosa using nanopore technology.</title>
        <authorList>
            <person name="Ma L."/>
            <person name="Dong C."/>
            <person name="Song C."/>
            <person name="Wang X."/>
            <person name="Zheng X."/>
            <person name="Niu Y."/>
            <person name="Chen S."/>
            <person name="Feng W."/>
        </authorList>
    </citation>
    <scope>NUCLEOTIDE SEQUENCE [LARGE SCALE GENOMIC DNA]</scope>
    <source>
        <strain evidence="2">DH-2019</strain>
    </source>
</reference>
<evidence type="ECO:0000313" key="3">
    <source>
        <dbReference type="Proteomes" id="UP001318860"/>
    </source>
</evidence>
<feature type="compositionally biased region" description="Low complexity" evidence="1">
    <location>
        <begin position="67"/>
        <end position="77"/>
    </location>
</feature>
<comment type="caution">
    <text evidence="2">The sequence shown here is derived from an EMBL/GenBank/DDBJ whole genome shotgun (WGS) entry which is preliminary data.</text>
</comment>
<protein>
    <submittedName>
        <fullName evidence="2">Uncharacterized protein</fullName>
    </submittedName>
</protein>
<organism evidence="2 3">
    <name type="scientific">Rehmannia glutinosa</name>
    <name type="common">Chinese foxglove</name>
    <dbReference type="NCBI Taxonomy" id="99300"/>
    <lineage>
        <taxon>Eukaryota</taxon>
        <taxon>Viridiplantae</taxon>
        <taxon>Streptophyta</taxon>
        <taxon>Embryophyta</taxon>
        <taxon>Tracheophyta</taxon>
        <taxon>Spermatophyta</taxon>
        <taxon>Magnoliopsida</taxon>
        <taxon>eudicotyledons</taxon>
        <taxon>Gunneridae</taxon>
        <taxon>Pentapetalae</taxon>
        <taxon>asterids</taxon>
        <taxon>lamiids</taxon>
        <taxon>Lamiales</taxon>
        <taxon>Orobanchaceae</taxon>
        <taxon>Rehmannieae</taxon>
        <taxon>Rehmannia</taxon>
    </lineage>
</organism>
<sequence length="341" mass="37526">MAERNNSDGFSKSRAVLGDLTNRLNKRGFSEREKSGIKGFNFDDRDFAKRIRVSPNPSTETNSLKGNIVSSISNSNNENRDDNVMQFDRSSVSKSSNDVETNRIVIGTSKVHTGNKDMEILDVAGETAVSQEVEKLDVDKDLVDSRGEIGHFDGDALPNMNELASKTCKSPNLTDLEGERAMNFISTEADGDGLHNVKDFDADDSKASQEGSQSDINGFQLDGDDHNADNFVSSQCGSIDCTILPESQESRVFGVEKSTGGPTNAIKACSSIKKSRKEASILAERSIRSKSIEKHGVESFDRVSKLESDLMHQWRSLFQRTADIWEEEANQLVRSLIATTD</sequence>
<dbReference type="Proteomes" id="UP001318860">
    <property type="component" value="Unassembled WGS sequence"/>
</dbReference>
<dbReference type="PANTHER" id="PTHR33924:SF1">
    <property type="entry name" value="DNA-DIRECTED RNA POLYMERASE SUBUNIT BETA"/>
    <property type="match status" value="1"/>
</dbReference>
<evidence type="ECO:0000313" key="2">
    <source>
        <dbReference type="EMBL" id="KAK6135025.1"/>
    </source>
</evidence>
<name>A0ABR0VML6_REHGL</name>